<keyword evidence="9" id="KW-1185">Reference proteome</keyword>
<dbReference type="STRING" id="33978.A6M13_14335"/>
<comment type="caution">
    <text evidence="8">The sequence shown here is derived from an EMBL/GenBank/DDBJ whole genome shotgun (WGS) entry which is preliminary data.</text>
</comment>
<feature type="transmembrane region" description="Helical" evidence="6">
    <location>
        <begin position="137"/>
        <end position="154"/>
    </location>
</feature>
<accession>A0A1C0YD29</accession>
<evidence type="ECO:0000256" key="3">
    <source>
        <dbReference type="ARBA" id="ARBA00022692"/>
    </source>
</evidence>
<evidence type="ECO:0000256" key="6">
    <source>
        <dbReference type="SAM" id="Phobius"/>
    </source>
</evidence>
<evidence type="ECO:0000313" key="8">
    <source>
        <dbReference type="EMBL" id="OCS85055.1"/>
    </source>
</evidence>
<feature type="domain" description="Citrate transporter-like" evidence="7">
    <location>
        <begin position="15"/>
        <end position="374"/>
    </location>
</feature>
<dbReference type="InterPro" id="IPR004680">
    <property type="entry name" value="Cit_transptr-like_dom"/>
</dbReference>
<gene>
    <name evidence="8" type="ORF">A6M13_14335</name>
</gene>
<reference evidence="8 9" key="1">
    <citation type="submission" date="2016-07" db="EMBL/GenBank/DDBJ databases">
        <title>Caryophanon tenue genome sequencing.</title>
        <authorList>
            <person name="Verma A."/>
            <person name="Pal Y."/>
            <person name="Krishnamurthi S."/>
        </authorList>
    </citation>
    <scope>NUCLEOTIDE SEQUENCE [LARGE SCALE GENOMIC DNA]</scope>
    <source>
        <strain evidence="8 9">DSM 14152</strain>
    </source>
</reference>
<dbReference type="OrthoDB" id="5329450at2"/>
<feature type="transmembrane region" description="Helical" evidence="6">
    <location>
        <begin position="312"/>
        <end position="332"/>
    </location>
</feature>
<evidence type="ECO:0000256" key="2">
    <source>
        <dbReference type="ARBA" id="ARBA00022448"/>
    </source>
</evidence>
<dbReference type="GO" id="GO:0015137">
    <property type="term" value="F:citrate transmembrane transporter activity"/>
    <property type="evidence" value="ECO:0007669"/>
    <property type="project" value="InterPro"/>
</dbReference>
<protein>
    <submittedName>
        <fullName evidence="8">Damage-inducible protein CinA</fullName>
    </submittedName>
</protein>
<organism evidence="8 9">
    <name type="scientific">Caryophanon tenue</name>
    <dbReference type="NCBI Taxonomy" id="33978"/>
    <lineage>
        <taxon>Bacteria</taxon>
        <taxon>Bacillati</taxon>
        <taxon>Bacillota</taxon>
        <taxon>Bacilli</taxon>
        <taxon>Bacillales</taxon>
        <taxon>Caryophanaceae</taxon>
        <taxon>Caryophanon</taxon>
    </lineage>
</organism>
<feature type="transmembrane region" description="Helical" evidence="6">
    <location>
        <begin position="25"/>
        <end position="50"/>
    </location>
</feature>
<keyword evidence="4 6" id="KW-1133">Transmembrane helix</keyword>
<feature type="transmembrane region" description="Helical" evidence="6">
    <location>
        <begin position="280"/>
        <end position="300"/>
    </location>
</feature>
<dbReference type="EMBL" id="MASJ01000017">
    <property type="protein sequence ID" value="OCS85055.1"/>
    <property type="molecule type" value="Genomic_DNA"/>
</dbReference>
<evidence type="ECO:0000259" key="7">
    <source>
        <dbReference type="Pfam" id="PF03600"/>
    </source>
</evidence>
<dbReference type="Proteomes" id="UP000093199">
    <property type="component" value="Unassembled WGS sequence"/>
</dbReference>
<name>A0A1C0YD29_9BACL</name>
<feature type="transmembrane region" description="Helical" evidence="6">
    <location>
        <begin position="62"/>
        <end position="83"/>
    </location>
</feature>
<evidence type="ECO:0000256" key="1">
    <source>
        <dbReference type="ARBA" id="ARBA00004141"/>
    </source>
</evidence>
<keyword evidence="2" id="KW-0813">Transport</keyword>
<keyword evidence="3 6" id="KW-0812">Transmembrane</keyword>
<evidence type="ECO:0000256" key="4">
    <source>
        <dbReference type="ARBA" id="ARBA00022989"/>
    </source>
</evidence>
<comment type="subcellular location">
    <subcellularLocation>
        <location evidence="1">Membrane</location>
        <topology evidence="1">Multi-pass membrane protein</topology>
    </subcellularLocation>
</comment>
<dbReference type="RefSeq" id="WP_066545322.1">
    <property type="nucleotide sequence ID" value="NZ_MASJ01000017.1"/>
</dbReference>
<feature type="transmembrane region" description="Helical" evidence="6">
    <location>
        <begin position="406"/>
        <end position="426"/>
    </location>
</feature>
<feature type="transmembrane region" description="Helical" evidence="6">
    <location>
        <begin position="174"/>
        <end position="197"/>
    </location>
</feature>
<feature type="transmembrane region" description="Helical" evidence="6">
    <location>
        <begin position="377"/>
        <end position="394"/>
    </location>
</feature>
<dbReference type="Pfam" id="PF03600">
    <property type="entry name" value="CitMHS"/>
    <property type="match status" value="1"/>
</dbReference>
<dbReference type="NCBIfam" id="TIGR00784">
    <property type="entry name" value="citMHS"/>
    <property type="match status" value="1"/>
</dbReference>
<feature type="transmembrane region" description="Helical" evidence="6">
    <location>
        <begin position="250"/>
        <end position="268"/>
    </location>
</feature>
<sequence length="428" mass="45757">MIAILGFTMIAVFTALIMTNRMSPIVALVAVPTIFAVIAGFSADVGTMMLEGVKQVAPTAALLLFAILYFGVMIDAGLFDPFIRVLLKLVKHDPIKIALGTAALALMVALDGDGTTTYMITVTALLPLYVRIGMNPLILAVIAMLSLSVMSGMTPWGGPATRAIVALGVEPSAFFLPFIPVMIIGAICVLLIAYYLAKKEKGRLQISQIELGEAVEPKQAETSMSAFRWWINLSLTAVLMTFLIMGVWPVSVLFIVGFALALMINFPSTMKQKEVMMAHAGNALIVTALVFAAGIFTGILTGTGMVVEMSQALIALIPASMSEYFTIIVALTSIPFTFIMSNDAYYFGVLPVLAETATAYGIDPLQIARASVLGQPVHLLSPLVASTFLLVGMIGKELGEYQRYAFKWCFMMSLILIVASLGVGAISL</sequence>
<dbReference type="GO" id="GO:0016020">
    <property type="term" value="C:membrane"/>
    <property type="evidence" value="ECO:0007669"/>
    <property type="project" value="UniProtKB-SubCell"/>
</dbReference>
<keyword evidence="5 6" id="KW-0472">Membrane</keyword>
<evidence type="ECO:0000313" key="9">
    <source>
        <dbReference type="Proteomes" id="UP000093199"/>
    </source>
</evidence>
<proteinExistence type="predicted"/>
<evidence type="ECO:0000256" key="5">
    <source>
        <dbReference type="ARBA" id="ARBA00023136"/>
    </source>
</evidence>
<feature type="transmembrane region" description="Helical" evidence="6">
    <location>
        <begin position="103"/>
        <end position="130"/>
    </location>
</feature>
<dbReference type="InterPro" id="IPR014738">
    <property type="entry name" value="Citrate_transporter"/>
</dbReference>
<dbReference type="AlphaFoldDB" id="A0A1C0YD29"/>